<reference evidence="2" key="1">
    <citation type="submission" date="2024-05" db="EMBL/GenBank/DDBJ databases">
        <authorList>
            <person name="Yu L."/>
        </authorList>
    </citation>
    <scope>NUCLEOTIDE SEQUENCE</scope>
    <source>
        <strain evidence="2">G08B096</strain>
    </source>
</reference>
<feature type="compositionally biased region" description="Basic and acidic residues" evidence="1">
    <location>
        <begin position="106"/>
        <end position="124"/>
    </location>
</feature>
<dbReference type="AlphaFoldDB" id="A0AAU7W723"/>
<proteinExistence type="predicted"/>
<protein>
    <submittedName>
        <fullName evidence="2">Asparagine synthase</fullName>
    </submittedName>
</protein>
<dbReference type="EMBL" id="CP158374">
    <property type="protein sequence ID" value="XBX82233.1"/>
    <property type="molecule type" value="Genomic_DNA"/>
</dbReference>
<organism evidence="2">
    <name type="scientific">Agromyces sp. G08B096</name>
    <dbReference type="NCBI Taxonomy" id="3156399"/>
    <lineage>
        <taxon>Bacteria</taxon>
        <taxon>Bacillati</taxon>
        <taxon>Actinomycetota</taxon>
        <taxon>Actinomycetes</taxon>
        <taxon>Micrococcales</taxon>
        <taxon>Microbacteriaceae</taxon>
        <taxon>Agromyces</taxon>
    </lineage>
</organism>
<dbReference type="RefSeq" id="WP_350348254.1">
    <property type="nucleotide sequence ID" value="NZ_CP158374.1"/>
</dbReference>
<name>A0AAU7W723_9MICO</name>
<gene>
    <name evidence="2" type="ORF">ABIQ69_16720</name>
</gene>
<sequence>MAERRASVGEVIGVGWFSRLRGRRRAKFKPFDRTALPEVPPASFDDMVDDGLMMAEAAGRLALKNRFIVQALRGEEPYDDQRAAAAAREVLYELVQEADETAELSQEERAAASNRDGRSTHQHDYHRADVLNLRRREKVYAEIAKRLWQLREDPEYLAAFAARARDAAWEEVAEVIEQRLDREWPEIEVDAEYELARYERMRELALDLDLAVRRAERRREELDDPFAGFVG</sequence>
<evidence type="ECO:0000256" key="1">
    <source>
        <dbReference type="SAM" id="MobiDB-lite"/>
    </source>
</evidence>
<evidence type="ECO:0000313" key="2">
    <source>
        <dbReference type="EMBL" id="XBX82233.1"/>
    </source>
</evidence>
<accession>A0AAU7W723</accession>
<feature type="region of interest" description="Disordered" evidence="1">
    <location>
        <begin position="103"/>
        <end position="124"/>
    </location>
</feature>